<gene>
    <name evidence="10" type="ORF">FHW37_1011101</name>
</gene>
<feature type="transmembrane region" description="Helical" evidence="8">
    <location>
        <begin position="271"/>
        <end position="290"/>
    </location>
</feature>
<feature type="transmembrane region" description="Helical" evidence="8">
    <location>
        <begin position="27"/>
        <end position="53"/>
    </location>
</feature>
<evidence type="ECO:0000256" key="1">
    <source>
        <dbReference type="ARBA" id="ARBA00004429"/>
    </source>
</evidence>
<dbReference type="PANTHER" id="PTHR43357:SF4">
    <property type="entry name" value="INNER MEMBRANE ABC TRANSPORTER PERMEASE PROTEIN YDCV"/>
    <property type="match status" value="1"/>
</dbReference>
<organism evidence="10 11">
    <name type="scientific">Neorhizobium alkalisoli</name>
    <dbReference type="NCBI Taxonomy" id="528178"/>
    <lineage>
        <taxon>Bacteria</taxon>
        <taxon>Pseudomonadati</taxon>
        <taxon>Pseudomonadota</taxon>
        <taxon>Alphaproteobacteria</taxon>
        <taxon>Hyphomicrobiales</taxon>
        <taxon>Rhizobiaceae</taxon>
        <taxon>Rhizobium/Agrobacterium group</taxon>
        <taxon>Neorhizobium</taxon>
    </lineage>
</organism>
<keyword evidence="6 8" id="KW-1133">Transmembrane helix</keyword>
<sequence>MSIATDRSASPARQRPASFAGPKAETVLGSFVVIALVVLILAPLGAVLLQAFMPGALTAGIRTATPAGLFDILNRPLWAQALMNSLKLSLFAAVLGGAIGTSLAFLRHRIRMLTAGLIDLSAWLILILPSFVIAQGWMLFAGRAGIANQWLGLSFVTDAVFNPYGLAVVMSLKAFPLAYLAVSAGLQWRLDDLGHAASLSGAAPARVFRTVHLPLLMPAVLSGCVLIFIDVVGDFGLPAALATTYRFPTLTYAIYVAINQSPIRFDQAGILAFYVTVLLLLAVYLYFHLIRRRRFDFLTARARQSEPSRSALGWLADLYAVAIMGLALLVPLGASLVVSLSDGNMAADGSVRWTLANYQAVFEDTSRFAEALGNSLAIAAGSAACAAVTAFMAAYVLTFSNFGLNRLIDLTCTLSLAVPGVVLGIGYIFIWNSPFLDGLGLSLYGHPAILILAGTAGAIPFAIRIMLGAFAQLPANMLNAAAMNGAGLLRRLATIVIPLTAIALISATLAAFGSAVFDLAINSILRPPRLSVLPVYVNRAFEQGEFGVSTAATFVAGGVTVAIILVLKAVSAQALAFGRPRTNTREENHA</sequence>
<keyword evidence="7 8" id="KW-0472">Membrane</keyword>
<evidence type="ECO:0000256" key="4">
    <source>
        <dbReference type="ARBA" id="ARBA00022519"/>
    </source>
</evidence>
<feature type="transmembrane region" description="Helical" evidence="8">
    <location>
        <begin position="161"/>
        <end position="186"/>
    </location>
</feature>
<evidence type="ECO:0000256" key="6">
    <source>
        <dbReference type="ARBA" id="ARBA00022989"/>
    </source>
</evidence>
<dbReference type="CDD" id="cd06261">
    <property type="entry name" value="TM_PBP2"/>
    <property type="match status" value="2"/>
</dbReference>
<dbReference type="GO" id="GO:0005886">
    <property type="term" value="C:plasma membrane"/>
    <property type="evidence" value="ECO:0007669"/>
    <property type="project" value="UniProtKB-SubCell"/>
</dbReference>
<feature type="transmembrane region" description="Helical" evidence="8">
    <location>
        <begin position="546"/>
        <end position="567"/>
    </location>
</feature>
<dbReference type="Pfam" id="PF00528">
    <property type="entry name" value="BPD_transp_1"/>
    <property type="match status" value="2"/>
</dbReference>
<dbReference type="Gene3D" id="1.10.3720.10">
    <property type="entry name" value="MetI-like"/>
    <property type="match status" value="2"/>
</dbReference>
<comment type="subcellular location">
    <subcellularLocation>
        <location evidence="1">Cell inner membrane</location>
        <topology evidence="1">Multi-pass membrane protein</topology>
    </subcellularLocation>
    <subcellularLocation>
        <location evidence="8">Cell membrane</location>
        <topology evidence="8">Multi-pass membrane protein</topology>
    </subcellularLocation>
</comment>
<accession>A0A561R9J0</accession>
<keyword evidence="5 8" id="KW-0812">Transmembrane</keyword>
<evidence type="ECO:0000259" key="9">
    <source>
        <dbReference type="PROSITE" id="PS50928"/>
    </source>
</evidence>
<evidence type="ECO:0000256" key="8">
    <source>
        <dbReference type="RuleBase" id="RU363032"/>
    </source>
</evidence>
<reference evidence="10 11" key="1">
    <citation type="submission" date="2019-06" db="EMBL/GenBank/DDBJ databases">
        <title>Sorghum-associated microbial communities from plants grown in Nebraska, USA.</title>
        <authorList>
            <person name="Schachtman D."/>
        </authorList>
    </citation>
    <scope>NUCLEOTIDE SEQUENCE [LARGE SCALE GENOMIC DNA]</scope>
    <source>
        <strain evidence="10 11">1225</strain>
    </source>
</reference>
<evidence type="ECO:0000256" key="7">
    <source>
        <dbReference type="ARBA" id="ARBA00023136"/>
    </source>
</evidence>
<feature type="domain" description="ABC transmembrane type-1" evidence="9">
    <location>
        <begin position="82"/>
        <end position="286"/>
    </location>
</feature>
<dbReference type="AlphaFoldDB" id="A0A561R9J0"/>
<dbReference type="GO" id="GO:0055085">
    <property type="term" value="P:transmembrane transport"/>
    <property type="evidence" value="ECO:0007669"/>
    <property type="project" value="InterPro"/>
</dbReference>
<keyword evidence="2 8" id="KW-0813">Transport</keyword>
<feature type="domain" description="ABC transmembrane type-1" evidence="9">
    <location>
        <begin position="372"/>
        <end position="567"/>
    </location>
</feature>
<feature type="transmembrane region" description="Helical" evidence="8">
    <location>
        <begin position="207"/>
        <end position="229"/>
    </location>
</feature>
<comment type="similarity">
    <text evidence="8">Belongs to the binding-protein-dependent transport system permease family.</text>
</comment>
<feature type="transmembrane region" description="Helical" evidence="8">
    <location>
        <begin position="450"/>
        <end position="471"/>
    </location>
</feature>
<evidence type="ECO:0000313" key="11">
    <source>
        <dbReference type="Proteomes" id="UP000320653"/>
    </source>
</evidence>
<evidence type="ECO:0000313" key="10">
    <source>
        <dbReference type="EMBL" id="TWF59295.1"/>
    </source>
</evidence>
<feature type="transmembrane region" description="Helical" evidence="8">
    <location>
        <begin position="88"/>
        <end position="106"/>
    </location>
</feature>
<dbReference type="PROSITE" id="PS50928">
    <property type="entry name" value="ABC_TM1"/>
    <property type="match status" value="2"/>
</dbReference>
<dbReference type="InterPro" id="IPR000515">
    <property type="entry name" value="MetI-like"/>
</dbReference>
<keyword evidence="4" id="KW-0997">Cell inner membrane</keyword>
<proteinExistence type="inferred from homology"/>
<evidence type="ECO:0000256" key="2">
    <source>
        <dbReference type="ARBA" id="ARBA00022448"/>
    </source>
</evidence>
<feature type="transmembrane region" description="Helical" evidence="8">
    <location>
        <begin position="410"/>
        <end position="430"/>
    </location>
</feature>
<dbReference type="EMBL" id="VIWP01000001">
    <property type="protein sequence ID" value="TWF59295.1"/>
    <property type="molecule type" value="Genomic_DNA"/>
</dbReference>
<name>A0A561R9J0_9HYPH</name>
<feature type="transmembrane region" description="Helical" evidence="8">
    <location>
        <begin position="376"/>
        <end position="398"/>
    </location>
</feature>
<dbReference type="RefSeq" id="WP_186458152.1">
    <property type="nucleotide sequence ID" value="NZ_VIWP01000001.1"/>
</dbReference>
<dbReference type="SUPFAM" id="SSF161098">
    <property type="entry name" value="MetI-like"/>
    <property type="match status" value="2"/>
</dbReference>
<evidence type="ECO:0000256" key="3">
    <source>
        <dbReference type="ARBA" id="ARBA00022475"/>
    </source>
</evidence>
<feature type="transmembrane region" description="Helical" evidence="8">
    <location>
        <begin position="492"/>
        <end position="517"/>
    </location>
</feature>
<dbReference type="PANTHER" id="PTHR43357">
    <property type="entry name" value="INNER MEMBRANE ABC TRANSPORTER PERMEASE PROTEIN YDCV"/>
    <property type="match status" value="1"/>
</dbReference>
<keyword evidence="11" id="KW-1185">Reference proteome</keyword>
<protein>
    <submittedName>
        <fullName evidence="10">Iron(III) transport system permease protein</fullName>
    </submittedName>
</protein>
<dbReference type="InterPro" id="IPR035906">
    <property type="entry name" value="MetI-like_sf"/>
</dbReference>
<evidence type="ECO:0000256" key="5">
    <source>
        <dbReference type="ARBA" id="ARBA00022692"/>
    </source>
</evidence>
<dbReference type="Proteomes" id="UP000320653">
    <property type="component" value="Unassembled WGS sequence"/>
</dbReference>
<feature type="transmembrane region" description="Helical" evidence="8">
    <location>
        <begin position="118"/>
        <end position="141"/>
    </location>
</feature>
<keyword evidence="3" id="KW-1003">Cell membrane</keyword>
<feature type="transmembrane region" description="Helical" evidence="8">
    <location>
        <begin position="311"/>
        <end position="334"/>
    </location>
</feature>
<comment type="caution">
    <text evidence="10">The sequence shown here is derived from an EMBL/GenBank/DDBJ whole genome shotgun (WGS) entry which is preliminary data.</text>
</comment>